<dbReference type="GO" id="GO:0005634">
    <property type="term" value="C:nucleus"/>
    <property type="evidence" value="ECO:0000318"/>
    <property type="project" value="GO_Central"/>
</dbReference>
<organism evidence="5 6">
    <name type="scientific">Dictyostelium purpureum</name>
    <name type="common">Slime mold</name>
    <dbReference type="NCBI Taxonomy" id="5786"/>
    <lineage>
        <taxon>Eukaryota</taxon>
        <taxon>Amoebozoa</taxon>
        <taxon>Evosea</taxon>
        <taxon>Eumycetozoa</taxon>
        <taxon>Dictyostelia</taxon>
        <taxon>Dictyosteliales</taxon>
        <taxon>Dictyosteliaceae</taxon>
        <taxon>Dictyostelium</taxon>
    </lineage>
</organism>
<proteinExistence type="inferred from homology"/>
<dbReference type="Proteomes" id="UP000001064">
    <property type="component" value="Unassembled WGS sequence"/>
</dbReference>
<keyword evidence="2" id="KW-0813">Transport</keyword>
<dbReference type="PROSITE" id="PS50176">
    <property type="entry name" value="ARM_REPEAT"/>
    <property type="match status" value="1"/>
</dbReference>
<dbReference type="GO" id="GO:0061608">
    <property type="term" value="F:nuclear import signal receptor activity"/>
    <property type="evidence" value="ECO:0000318"/>
    <property type="project" value="GO_Central"/>
</dbReference>
<protein>
    <recommendedName>
        <fullName evidence="7">Importin subunit alpha</fullName>
    </recommendedName>
</protein>
<keyword evidence="3" id="KW-0653">Protein transport</keyword>
<dbReference type="InterPro" id="IPR000225">
    <property type="entry name" value="Armadillo"/>
</dbReference>
<dbReference type="GO" id="GO:0006607">
    <property type="term" value="P:NLS-bearing protein import into nucleus"/>
    <property type="evidence" value="ECO:0000318"/>
    <property type="project" value="GO_Central"/>
</dbReference>
<dbReference type="GeneID" id="10503342"/>
<dbReference type="SMART" id="SM00185">
    <property type="entry name" value="ARM"/>
    <property type="match status" value="3"/>
</dbReference>
<reference evidence="6" key="1">
    <citation type="journal article" date="2011" name="Genome Biol.">
        <title>Comparative genomics of the social amoebae Dictyostelium discoideum and Dictyostelium purpureum.</title>
        <authorList>
            <consortium name="US DOE Joint Genome Institute (JGI-PGF)"/>
            <person name="Sucgang R."/>
            <person name="Kuo A."/>
            <person name="Tian X."/>
            <person name="Salerno W."/>
            <person name="Parikh A."/>
            <person name="Feasley C.L."/>
            <person name="Dalin E."/>
            <person name="Tu H."/>
            <person name="Huang E."/>
            <person name="Barry K."/>
            <person name="Lindquist E."/>
            <person name="Shapiro H."/>
            <person name="Bruce D."/>
            <person name="Schmutz J."/>
            <person name="Salamov A."/>
            <person name="Fey P."/>
            <person name="Gaudet P."/>
            <person name="Anjard C."/>
            <person name="Babu M.M."/>
            <person name="Basu S."/>
            <person name="Bushmanova Y."/>
            <person name="van der Wel H."/>
            <person name="Katoh-Kurasawa M."/>
            <person name="Dinh C."/>
            <person name="Coutinho P.M."/>
            <person name="Saito T."/>
            <person name="Elias M."/>
            <person name="Schaap P."/>
            <person name="Kay R.R."/>
            <person name="Henrissat B."/>
            <person name="Eichinger L."/>
            <person name="Rivero F."/>
            <person name="Putnam N.H."/>
            <person name="West C.M."/>
            <person name="Loomis W.F."/>
            <person name="Chisholm R.L."/>
            <person name="Shaulsky G."/>
            <person name="Strassmann J.E."/>
            <person name="Queller D.C."/>
            <person name="Kuspa A."/>
            <person name="Grigoriev I.V."/>
        </authorList>
    </citation>
    <scope>NUCLEOTIDE SEQUENCE [LARGE SCALE GENOMIC DNA]</scope>
    <source>
        <strain evidence="6">QSDP1</strain>
    </source>
</reference>
<dbReference type="InterPro" id="IPR016024">
    <property type="entry name" value="ARM-type_fold"/>
</dbReference>
<evidence type="ECO:0000256" key="1">
    <source>
        <dbReference type="ARBA" id="ARBA00010394"/>
    </source>
</evidence>
<dbReference type="PANTHER" id="PTHR23316">
    <property type="entry name" value="IMPORTIN ALPHA"/>
    <property type="match status" value="1"/>
</dbReference>
<dbReference type="Gene3D" id="1.25.10.10">
    <property type="entry name" value="Leucine-rich Repeat Variant"/>
    <property type="match status" value="1"/>
</dbReference>
<dbReference type="SUPFAM" id="SSF48371">
    <property type="entry name" value="ARM repeat"/>
    <property type="match status" value="1"/>
</dbReference>
<keyword evidence="6" id="KW-1185">Reference proteome</keyword>
<dbReference type="GO" id="GO:0008139">
    <property type="term" value="F:nuclear localization sequence binding"/>
    <property type="evidence" value="ECO:0000318"/>
    <property type="project" value="GO_Central"/>
</dbReference>
<dbReference type="Pfam" id="PF00514">
    <property type="entry name" value="Arm"/>
    <property type="match status" value="1"/>
</dbReference>
<evidence type="ECO:0000256" key="4">
    <source>
        <dbReference type="PROSITE-ProRule" id="PRU00259"/>
    </source>
</evidence>
<evidence type="ECO:0000313" key="5">
    <source>
        <dbReference type="EMBL" id="EGC40538.1"/>
    </source>
</evidence>
<comment type="similarity">
    <text evidence="1">Belongs to the importin alpha family.</text>
</comment>
<dbReference type="eggNOG" id="KOG0166">
    <property type="taxonomic scope" value="Eukaryota"/>
</dbReference>
<dbReference type="KEGG" id="dpp:DICPUDRAFT_146500"/>
<dbReference type="AlphaFoldDB" id="F0Z647"/>
<name>F0Z647_DICPU</name>
<gene>
    <name evidence="5" type="ORF">DICPUDRAFT_146500</name>
</gene>
<sequence length="522" mass="60655">MEDEEGVVTQEKKLEINGILANLKYNENNKEMVYSSIKRLRKILCLETENLPATISYIFVIGLIPFLIDLLKKYSKKSVDRDEKEVEVILSFDYYKKENQYHDLTYKDYIIVLETKILYEIVWSMANIASGSTDECLYLARRGVIPPLVSLLKKSNVGIIENCLWAICNLAGDNGLSRKNILDTDALETIVEIFYKINSLENIEDKSLLKHICWAFQQMFSILDISMERIILLLPVFDKTLDLLMQVMENLDVEEAIINICRPLVNLASSFNPQIFSYIRSFNFVDKMIQLLYHKTNDCLINNLALIFIGHIFQQYQEDDILRILNRNKGFLKYILKNVNLLSKNNESLNDLVWIIGNIVLNAPSIQLLIDSGIVKKLCNISTEHFERRISLKPRDDRDIIFTICKIILNSSPDQVLYMVDLGCIHYFSNYLFEMKNLHNRTIGIMLDCLVVFLERGKSFMDINEDNNGDGNDNNNNKDHNPMAQFFKNENLLSRMIKFKEIYLFTPEVDLIINSLINQIKN</sequence>
<accession>F0Z647</accession>
<dbReference type="OrthoDB" id="7537227at2759"/>
<dbReference type="VEuPathDB" id="AmoebaDB:DICPUDRAFT_146500"/>
<evidence type="ECO:0008006" key="7">
    <source>
        <dbReference type="Google" id="ProtNLM"/>
    </source>
</evidence>
<evidence type="ECO:0000256" key="3">
    <source>
        <dbReference type="ARBA" id="ARBA00022927"/>
    </source>
</evidence>
<dbReference type="RefSeq" id="XP_003282874.1">
    <property type="nucleotide sequence ID" value="XM_003282826.1"/>
</dbReference>
<dbReference type="EMBL" id="GL870941">
    <property type="protein sequence ID" value="EGC40538.1"/>
    <property type="molecule type" value="Genomic_DNA"/>
</dbReference>
<dbReference type="InParanoid" id="F0Z647"/>
<dbReference type="InterPro" id="IPR011989">
    <property type="entry name" value="ARM-like"/>
</dbReference>
<evidence type="ECO:0000313" key="6">
    <source>
        <dbReference type="Proteomes" id="UP000001064"/>
    </source>
</evidence>
<feature type="repeat" description="ARM" evidence="4">
    <location>
        <begin position="143"/>
        <end position="171"/>
    </location>
</feature>
<dbReference type="STRING" id="5786.F0Z647"/>
<evidence type="ECO:0000256" key="2">
    <source>
        <dbReference type="ARBA" id="ARBA00022448"/>
    </source>
</evidence>